<dbReference type="Gene3D" id="2.100.10.30">
    <property type="entry name" value="Jacalin-like lectin domain"/>
    <property type="match status" value="1"/>
</dbReference>
<evidence type="ECO:0000256" key="1">
    <source>
        <dbReference type="SAM" id="MobiDB-lite"/>
    </source>
</evidence>
<evidence type="ECO:0000313" key="4">
    <source>
        <dbReference type="Proteomes" id="UP000815677"/>
    </source>
</evidence>
<sequence>METAGLSKKKRPTATYDAAPTPFLDLDGSAGFRRPPVVRADPRQCPSGMLCIHHSPASEGFVLRSGPSALPGGNNLSVFCAPHSPRRSPSAEQTCGWHLGRVAVAPSSRSLCQKPRDDLALTTIEPSPRVPSMTTYTTALVSSNLFGDSKGTHFNDLENVVGTMNITINTSKPIKSIKVMHGGVVDGIEVKYYKSDGSSGTTTARHGTSSDCDDSSLKKTLVTIGDTESIVAISGKAGTSSWGIRVVQLNFAIYDSTTGHMRIAGPYGGDTGTSFRVTANGNFIALGGFAIDTDSSLAQLKQAGDKEGGLYGLVFDEIRISSSLEVQLLQYWVNVGVKKDKMNDHRLTRVFFPASMDLPLELVQTIFSHLLLQPFLTTAGKILYPPAPDLQTLAICAQVCRTFRWAAQRTLLTQMTFRTGAKWLVDTENKAAAIVDASGDYTGLLRRVHVILGAQEIAYQSSGEPAPMEEDGLSLIGAAVQSLSNLQTFTLWGLVFPFPSTELRPPHALVAATKTVRGLVVSALSRPSLRRLEISHLTFSQPQELASLLGAASGQLEELVLWDLRFVDAAPSDSQPSDLAVNLSCLKMLEVLGTAAQHSTALFRTTCVKSLVCDRALPPLFSDSLEELTLLIGSPEILEASIGVDKLPTNHLRLLQIRVECTLEGYIGYILRRFLQNLDTSALHIVHILLKHFTDVDRVWMELDASISLYLPEAKEILVELADDPEWQEMNAQDKDAVRFWMKRAEDKGMLDVLHIPMDIHRKELRNTRC</sequence>
<keyword evidence="4" id="KW-1185">Reference proteome</keyword>
<dbReference type="Pfam" id="PF01419">
    <property type="entry name" value="Jacalin"/>
    <property type="match status" value="1"/>
</dbReference>
<dbReference type="Gene3D" id="1.20.1280.50">
    <property type="match status" value="1"/>
</dbReference>
<dbReference type="CDD" id="cd09917">
    <property type="entry name" value="F-box_SF"/>
    <property type="match status" value="1"/>
</dbReference>
<dbReference type="InterPro" id="IPR001229">
    <property type="entry name" value="Jacalin-like_lectin_dom"/>
</dbReference>
<feature type="domain" description="Jacalin-type lectin" evidence="2">
    <location>
        <begin position="145"/>
        <end position="297"/>
    </location>
</feature>
<dbReference type="SUPFAM" id="SSF51101">
    <property type="entry name" value="Mannose-binding lectins"/>
    <property type="match status" value="1"/>
</dbReference>
<dbReference type="InterPro" id="IPR036404">
    <property type="entry name" value="Jacalin-like_lectin_dom_sf"/>
</dbReference>
<feature type="region of interest" description="Disordered" evidence="1">
    <location>
        <begin position="1"/>
        <end position="21"/>
    </location>
</feature>
<evidence type="ECO:0000313" key="3">
    <source>
        <dbReference type="EMBL" id="GAT51683.1"/>
    </source>
</evidence>
<name>A0ABQ0LKS0_MYCCL</name>
<organism evidence="3 4">
    <name type="scientific">Mycena chlorophos</name>
    <name type="common">Agaric fungus</name>
    <name type="synonym">Agaricus chlorophos</name>
    <dbReference type="NCBI Taxonomy" id="658473"/>
    <lineage>
        <taxon>Eukaryota</taxon>
        <taxon>Fungi</taxon>
        <taxon>Dikarya</taxon>
        <taxon>Basidiomycota</taxon>
        <taxon>Agaricomycotina</taxon>
        <taxon>Agaricomycetes</taxon>
        <taxon>Agaricomycetidae</taxon>
        <taxon>Agaricales</taxon>
        <taxon>Marasmiineae</taxon>
        <taxon>Mycenaceae</taxon>
        <taxon>Mycena</taxon>
    </lineage>
</organism>
<accession>A0ABQ0LKS0</accession>
<proteinExistence type="predicted"/>
<protein>
    <recommendedName>
        <fullName evidence="2">Jacalin-type lectin domain-containing protein</fullName>
    </recommendedName>
</protein>
<dbReference type="Proteomes" id="UP000815677">
    <property type="component" value="Unassembled WGS sequence"/>
</dbReference>
<evidence type="ECO:0000259" key="2">
    <source>
        <dbReference type="Pfam" id="PF01419"/>
    </source>
</evidence>
<reference evidence="3" key="1">
    <citation type="submission" date="2014-09" db="EMBL/GenBank/DDBJ databases">
        <title>Genome sequence of the luminous mushroom Mycena chlorophos for searching fungal bioluminescence genes.</title>
        <authorList>
            <person name="Tanaka Y."/>
            <person name="Kasuga D."/>
            <person name="Oba Y."/>
            <person name="Hase S."/>
            <person name="Sato K."/>
            <person name="Oba Y."/>
            <person name="Sakakibara Y."/>
        </authorList>
    </citation>
    <scope>NUCLEOTIDE SEQUENCE</scope>
</reference>
<gene>
    <name evidence="3" type="ORF">MCHLO_08804</name>
</gene>
<dbReference type="EMBL" id="DF847307">
    <property type="protein sequence ID" value="GAT51683.1"/>
    <property type="molecule type" value="Genomic_DNA"/>
</dbReference>